<feature type="transmembrane region" description="Helical" evidence="1">
    <location>
        <begin position="20"/>
        <end position="38"/>
    </location>
</feature>
<sequence>MIKFLLGFSGFKNATSLLEVIMVMGIVSLAILGALNMLNTGIIELKKFEIIQRNQSLLINLVEGLNSGNYSFSEEALRRIRNNLGYRDYYVPNVSPQRIHIDVFNEDIGFTCSNMVGVATVDGIRSCAIIELLRYDALTTTASFNLYTFSANQKFNEGETFFYKVLL</sequence>
<organism evidence="2 3">
    <name type="scientific">Candidatus Dojkabacteria bacterium</name>
    <dbReference type="NCBI Taxonomy" id="2099670"/>
    <lineage>
        <taxon>Bacteria</taxon>
        <taxon>Candidatus Dojkabacteria</taxon>
    </lineage>
</organism>
<dbReference type="Proteomes" id="UP000269410">
    <property type="component" value="Unassembled WGS sequence"/>
</dbReference>
<evidence type="ECO:0000313" key="2">
    <source>
        <dbReference type="EMBL" id="RMD77762.1"/>
    </source>
</evidence>
<dbReference type="AlphaFoldDB" id="A0A3M0Z098"/>
<accession>A0A3M0Z098</accession>
<gene>
    <name evidence="2" type="ORF">D6810_00085</name>
</gene>
<keyword evidence="1" id="KW-0472">Membrane</keyword>
<dbReference type="EMBL" id="RFKV01000003">
    <property type="protein sequence ID" value="RMD77762.1"/>
    <property type="molecule type" value="Genomic_DNA"/>
</dbReference>
<protein>
    <submittedName>
        <fullName evidence="2">Uncharacterized protein</fullName>
    </submittedName>
</protein>
<keyword evidence="1" id="KW-1133">Transmembrane helix</keyword>
<evidence type="ECO:0000256" key="1">
    <source>
        <dbReference type="SAM" id="Phobius"/>
    </source>
</evidence>
<comment type="caution">
    <text evidence="2">The sequence shown here is derived from an EMBL/GenBank/DDBJ whole genome shotgun (WGS) entry which is preliminary data.</text>
</comment>
<proteinExistence type="predicted"/>
<evidence type="ECO:0000313" key="3">
    <source>
        <dbReference type="Proteomes" id="UP000269410"/>
    </source>
</evidence>
<keyword evidence="1" id="KW-0812">Transmembrane</keyword>
<name>A0A3M0Z098_9BACT</name>
<reference evidence="2 3" key="1">
    <citation type="submission" date="2018-10" db="EMBL/GenBank/DDBJ databases">
        <title>Thermophilic Lithotrophy and Phototrophy in an Intertidal, Iron-rich, Geothermal Spring.</title>
        <authorList>
            <person name="Ward L.M."/>
            <person name="Idei A."/>
            <person name="Nakagawa M."/>
            <person name="Ueno Y."/>
            <person name="Fischer W."/>
            <person name="Mcglynn S.E."/>
        </authorList>
    </citation>
    <scope>NUCLEOTIDE SEQUENCE [LARGE SCALE GENOMIC DNA]</scope>
    <source>
        <strain evidence="2">J137</strain>
    </source>
</reference>